<evidence type="ECO:0000256" key="2">
    <source>
        <dbReference type="SAM" id="MobiDB-lite"/>
    </source>
</evidence>
<feature type="compositionally biased region" description="Low complexity" evidence="2">
    <location>
        <begin position="224"/>
        <end position="236"/>
    </location>
</feature>
<name>A0A0G4KSR9_VERLO</name>
<dbReference type="Proteomes" id="UP000045706">
    <property type="component" value="Unassembled WGS sequence"/>
</dbReference>
<feature type="compositionally biased region" description="Low complexity" evidence="2">
    <location>
        <begin position="683"/>
        <end position="712"/>
    </location>
</feature>
<evidence type="ECO:0000256" key="1">
    <source>
        <dbReference type="SAM" id="Coils"/>
    </source>
</evidence>
<proteinExistence type="predicted"/>
<evidence type="ECO:0000313" key="4">
    <source>
        <dbReference type="Proteomes" id="UP000045706"/>
    </source>
</evidence>
<evidence type="ECO:0000313" key="3">
    <source>
        <dbReference type="EMBL" id="CRK12510.1"/>
    </source>
</evidence>
<feature type="region of interest" description="Disordered" evidence="2">
    <location>
        <begin position="671"/>
        <end position="716"/>
    </location>
</feature>
<reference evidence="4" key="1">
    <citation type="submission" date="2015-05" db="EMBL/GenBank/DDBJ databases">
        <authorList>
            <person name="Fogelqvist Johan"/>
        </authorList>
    </citation>
    <scope>NUCLEOTIDE SEQUENCE [LARGE SCALE GENOMIC DNA]</scope>
</reference>
<gene>
    <name evidence="3" type="ORF">BN1723_009757</name>
</gene>
<evidence type="ECO:0008006" key="5">
    <source>
        <dbReference type="Google" id="ProtNLM"/>
    </source>
</evidence>
<sequence length="727" mass="78197">MEVCSVFDLTTTALSLSWKVYQFFRAVQDAPAEVGAYLEALEATRTTLHDVQEYAAAHEQSSFARADGLQLRTLTAVLKDCELAFGLQLSSMESYRTGDVTSRFVRLRKGAAFVFGRESMAKNTAKLLIWRDLLAHAMTTSIGRNTILLRDQLQPMGADIQDMSQRLRDDEKERQKLFQTFGQYQKALGSGIAMLLDCARSAGIRNTTRVEDLGMHFAEDPVLSEEQQPSSSGGSEAPTDGSTDGLVIRPRGSVSEPGTPQDVQANGESPSAEASYTQAHAIEAAFRAVAQTASPKQVEILDAIRNPETALKILNDKQPSTSAAKSRPVLSVFSKSLGPLAKSGSDVAATAMGSMDFMLSMSMNIYGEVDATLSEVADAADLCRRELALNPGETLFRLTSQVYSVMFSMSIMCYEFVLSRATAKLAMLHTFRPKLDVKLAELRRACDRVTREVDFRHRVEMRRAGRTVAALHVEQQKMARVLRDQRAILESLRQERAMMEAAREQQRILELVQQIQFQMQTERAERLMSSATGSCELIMMQSAFFAAAMFSLMAVAQEPSPTTGPPLPGVLPTATPQSGCPAVTETGLLCSTCVVPACIEFSTMTQVCGCPTPVATVYLNWPCGGEDACAGAGCTTDFQVEGLSGACASTRGDGSGAAPDTTTVSVTVTTGVPEISPPGGPSGSETTGFTTPRPSSNGTVPGPSSGGPSSVVENAAGRMRVPLLGWW</sequence>
<dbReference type="EMBL" id="CVQI01003224">
    <property type="protein sequence ID" value="CRK12510.1"/>
    <property type="molecule type" value="Genomic_DNA"/>
</dbReference>
<feature type="region of interest" description="Disordered" evidence="2">
    <location>
        <begin position="223"/>
        <end position="275"/>
    </location>
</feature>
<accession>A0A0G4KSR9</accession>
<feature type="compositionally biased region" description="Polar residues" evidence="2">
    <location>
        <begin position="256"/>
        <end position="275"/>
    </location>
</feature>
<protein>
    <recommendedName>
        <fullName evidence="5">Fungal N-terminal domain-containing protein</fullName>
    </recommendedName>
</protein>
<organism evidence="3 4">
    <name type="scientific">Verticillium longisporum</name>
    <name type="common">Verticillium dahliae var. longisporum</name>
    <dbReference type="NCBI Taxonomy" id="100787"/>
    <lineage>
        <taxon>Eukaryota</taxon>
        <taxon>Fungi</taxon>
        <taxon>Dikarya</taxon>
        <taxon>Ascomycota</taxon>
        <taxon>Pezizomycotina</taxon>
        <taxon>Sordariomycetes</taxon>
        <taxon>Hypocreomycetidae</taxon>
        <taxon>Glomerellales</taxon>
        <taxon>Plectosphaerellaceae</taxon>
        <taxon>Verticillium</taxon>
    </lineage>
</organism>
<feature type="coiled-coil region" evidence="1">
    <location>
        <begin position="482"/>
        <end position="509"/>
    </location>
</feature>
<keyword evidence="1" id="KW-0175">Coiled coil</keyword>
<dbReference type="AlphaFoldDB" id="A0A0G4KSR9"/>